<evidence type="ECO:0000256" key="1">
    <source>
        <dbReference type="ARBA" id="ARBA00004370"/>
    </source>
</evidence>
<evidence type="ECO:0000256" key="3">
    <source>
        <dbReference type="ARBA" id="ARBA00022989"/>
    </source>
</evidence>
<dbReference type="AlphaFoldDB" id="A0A4S9XCL3"/>
<dbReference type="InterPro" id="IPR001129">
    <property type="entry name" value="Membr-assoc_MAPEG"/>
</dbReference>
<accession>A0A4S9XCL3</accession>
<dbReference type="Gene3D" id="3.40.50.1820">
    <property type="entry name" value="alpha/beta hydrolase"/>
    <property type="match status" value="1"/>
</dbReference>
<keyword evidence="3" id="KW-1133">Transmembrane helix</keyword>
<gene>
    <name evidence="6" type="ORF">D6C85_01933</name>
</gene>
<keyword evidence="2" id="KW-0812">Transmembrane</keyword>
<evidence type="ECO:0000313" key="7">
    <source>
        <dbReference type="Proteomes" id="UP000309734"/>
    </source>
</evidence>
<evidence type="ECO:0000313" key="6">
    <source>
        <dbReference type="EMBL" id="THZ76978.1"/>
    </source>
</evidence>
<sequence length="819" mass="91442">MLSNIASSLLLASTGLLPFPRQASNSTQDLRLLPEPTFPWDDLLASETLVYQDCYDEYLQCAMLQVPMDWNAEEGASNETVEIAIIRLPATVPVTDTRYGGAVIINPGGPGASGVETVVASGKKYQTLVSAGPTADNQTAKHFDIISFDPRGVAHTRPSFLCFPSSLERQDYSRTLFAYGSPGNNYEAFSNVWTLQRTFADSCSKRAIKAGIGEHMSTSNVARDMIEIVERHGEWREQEARRLIKSSGSSDTNLLSRVEYQPGKEMVQFWGISYGTVLGATLADMYPERVKRVVLDGVVDSFDYYKGDLTANLQDTDFVITKFAEYCWLGGRKECALYHDKGVTFIAQRFESILQKLLDNPVGIPGTDHTPASLMTYSALKRTFFVRSYSPFRTFSSIAEQLVALEKSDVTPSTFEGRVTTISTKKDRSGSCERDGRYSYACHQDGPYSSACKKDGPYSLACDPDLRKHFSEVIHAAVSCTDSEDRSNTTKEEYWDYTQEMMKQSKTMGDLFINRLACTQWHARDSWRYEGEFNATTAHPILLLGNVVDPITPLRNAHKMSKGFRGSVVLALDIVGHASLNGVSLCASKAVRNYFQTGELPEADTVCTPDRLPMDRRSMQALPHGETDEALWKAMVQMAAGESDQFKMASFLTNLGLTANNTLAPLPNYGPYFLLGNFLFSYVITTTRFQKTSYGCDNNINPRYDLESPRAEQLVSKGKLTTEQLEQLRRIQSAHSNSMEHYTVFVAAILSAMIAKLDGGVVNRYATIYTLVRAAYFWVYRQNTTRQAAGFRSVLWWASNIVCIRLFWFAGKALNKNVL</sequence>
<dbReference type="EMBL" id="QZBS01000032">
    <property type="protein sequence ID" value="THZ76978.1"/>
    <property type="molecule type" value="Genomic_DNA"/>
</dbReference>
<organism evidence="6 7">
    <name type="scientific">Aureobasidium pullulans</name>
    <name type="common">Black yeast</name>
    <name type="synonym">Pullularia pullulans</name>
    <dbReference type="NCBI Taxonomy" id="5580"/>
    <lineage>
        <taxon>Eukaryota</taxon>
        <taxon>Fungi</taxon>
        <taxon>Dikarya</taxon>
        <taxon>Ascomycota</taxon>
        <taxon>Pezizomycotina</taxon>
        <taxon>Dothideomycetes</taxon>
        <taxon>Dothideomycetidae</taxon>
        <taxon>Dothideales</taxon>
        <taxon>Saccotheciaceae</taxon>
        <taxon>Aureobasidium</taxon>
    </lineage>
</organism>
<feature type="domain" description="Peptidase S33 tripeptidyl aminopeptidase-like C-terminal" evidence="5">
    <location>
        <begin position="509"/>
        <end position="607"/>
    </location>
</feature>
<dbReference type="InterPro" id="IPR013595">
    <property type="entry name" value="Pept_S33_TAP-like_C"/>
</dbReference>
<comment type="caution">
    <text evidence="6">The sequence shown here is derived from an EMBL/GenBank/DDBJ whole genome shotgun (WGS) entry which is preliminary data.</text>
</comment>
<dbReference type="Proteomes" id="UP000309734">
    <property type="component" value="Unassembled WGS sequence"/>
</dbReference>
<dbReference type="PANTHER" id="PTHR35371:SF2">
    <property type="entry name" value="MAPEG FAMILY PROTEIN"/>
    <property type="match status" value="1"/>
</dbReference>
<dbReference type="InterPro" id="IPR029058">
    <property type="entry name" value="AB_hydrolase_fold"/>
</dbReference>
<dbReference type="GO" id="GO:0016020">
    <property type="term" value="C:membrane"/>
    <property type="evidence" value="ECO:0007669"/>
    <property type="project" value="UniProtKB-SubCell"/>
</dbReference>
<dbReference type="SUPFAM" id="SSF161084">
    <property type="entry name" value="MAPEG domain-like"/>
    <property type="match status" value="1"/>
</dbReference>
<dbReference type="PANTHER" id="PTHR35371">
    <property type="entry name" value="INNER MEMBRANE PROTEIN"/>
    <property type="match status" value="1"/>
</dbReference>
<reference evidence="6 7" key="1">
    <citation type="submission" date="2018-10" db="EMBL/GenBank/DDBJ databases">
        <title>Fifty Aureobasidium pullulans genomes reveal a recombining polyextremotolerant generalist.</title>
        <authorList>
            <person name="Gostincar C."/>
            <person name="Turk M."/>
            <person name="Zajc J."/>
            <person name="Gunde-Cimerman N."/>
        </authorList>
    </citation>
    <scope>NUCLEOTIDE SEQUENCE [LARGE SCALE GENOMIC DNA]</scope>
    <source>
        <strain evidence="6 7">EXF-3519</strain>
    </source>
</reference>
<dbReference type="SUPFAM" id="SSF53474">
    <property type="entry name" value="alpha/beta-Hydrolases"/>
    <property type="match status" value="1"/>
</dbReference>
<keyword evidence="4" id="KW-0472">Membrane</keyword>
<dbReference type="Pfam" id="PF01124">
    <property type="entry name" value="MAPEG"/>
    <property type="match status" value="1"/>
</dbReference>
<protein>
    <recommendedName>
        <fullName evidence="5">Peptidase S33 tripeptidyl aminopeptidase-like C-terminal domain-containing protein</fullName>
    </recommendedName>
</protein>
<dbReference type="InterPro" id="IPR023352">
    <property type="entry name" value="MAPEG-like_dom_sf"/>
</dbReference>
<dbReference type="Gene3D" id="1.20.120.550">
    <property type="entry name" value="Membrane associated eicosanoid/glutathione metabolism-like domain"/>
    <property type="match status" value="1"/>
</dbReference>
<proteinExistence type="predicted"/>
<evidence type="ECO:0000256" key="2">
    <source>
        <dbReference type="ARBA" id="ARBA00022692"/>
    </source>
</evidence>
<evidence type="ECO:0000259" key="5">
    <source>
        <dbReference type="Pfam" id="PF08386"/>
    </source>
</evidence>
<comment type="subcellular location">
    <subcellularLocation>
        <location evidence="1">Membrane</location>
    </subcellularLocation>
</comment>
<evidence type="ECO:0000256" key="4">
    <source>
        <dbReference type="ARBA" id="ARBA00023136"/>
    </source>
</evidence>
<name>A0A4S9XCL3_AURPU</name>
<dbReference type="Pfam" id="PF08386">
    <property type="entry name" value="Abhydrolase_4"/>
    <property type="match status" value="1"/>
</dbReference>